<feature type="compositionally biased region" description="Low complexity" evidence="2">
    <location>
        <begin position="122"/>
        <end position="135"/>
    </location>
</feature>
<evidence type="ECO:0000313" key="4">
    <source>
        <dbReference type="EMBL" id="MDE51364.1"/>
    </source>
</evidence>
<organism evidence="4">
    <name type="scientific">Aceria tosichella</name>
    <name type="common">wheat curl mite</name>
    <dbReference type="NCBI Taxonomy" id="561515"/>
    <lineage>
        <taxon>Eukaryota</taxon>
        <taxon>Metazoa</taxon>
        <taxon>Ecdysozoa</taxon>
        <taxon>Arthropoda</taxon>
        <taxon>Chelicerata</taxon>
        <taxon>Arachnida</taxon>
        <taxon>Acari</taxon>
        <taxon>Acariformes</taxon>
        <taxon>Trombidiformes</taxon>
        <taxon>Prostigmata</taxon>
        <taxon>Eupodina</taxon>
        <taxon>Eriophyoidea</taxon>
        <taxon>Eriophyidae</taxon>
        <taxon>Eriophyinae</taxon>
        <taxon>Aceriini</taxon>
        <taxon>Aceria</taxon>
    </lineage>
</organism>
<dbReference type="GO" id="GO:0005737">
    <property type="term" value="C:cytoplasm"/>
    <property type="evidence" value="ECO:0007669"/>
    <property type="project" value="TreeGrafter"/>
</dbReference>
<dbReference type="InterPro" id="IPR001202">
    <property type="entry name" value="WW_dom"/>
</dbReference>
<dbReference type="PANTHER" id="PTHR10316">
    <property type="entry name" value="MEMBRANE ASSOCIATED GUANYLATE KINASE-RELATED"/>
    <property type="match status" value="1"/>
</dbReference>
<dbReference type="PANTHER" id="PTHR10316:SF40">
    <property type="entry name" value="LD27118P"/>
    <property type="match status" value="1"/>
</dbReference>
<dbReference type="PROSITE" id="PS50020">
    <property type="entry name" value="WW_DOMAIN_2"/>
    <property type="match status" value="2"/>
</dbReference>
<feature type="region of interest" description="Disordered" evidence="2">
    <location>
        <begin position="117"/>
        <end position="142"/>
    </location>
</feature>
<dbReference type="InterPro" id="IPR036020">
    <property type="entry name" value="WW_dom_sf"/>
</dbReference>
<feature type="domain" description="WW" evidence="3">
    <location>
        <begin position="61"/>
        <end position="94"/>
    </location>
</feature>
<evidence type="ECO:0000256" key="1">
    <source>
        <dbReference type="ARBA" id="ARBA00022737"/>
    </source>
</evidence>
<dbReference type="Pfam" id="PF00397">
    <property type="entry name" value="WW"/>
    <property type="match status" value="1"/>
</dbReference>
<evidence type="ECO:0000256" key="2">
    <source>
        <dbReference type="SAM" id="MobiDB-lite"/>
    </source>
</evidence>
<dbReference type="SUPFAM" id="SSF51045">
    <property type="entry name" value="WW domain"/>
    <property type="match status" value="2"/>
</dbReference>
<dbReference type="EMBL" id="GGYP01006593">
    <property type="protein sequence ID" value="MDE51364.1"/>
    <property type="molecule type" value="Transcribed_RNA"/>
</dbReference>
<proteinExistence type="predicted"/>
<sequence>MIPYRENILGSQGGLPSQWEQAYDPVSNRYFYVDHNNKTTTWINPLDNYNKPKSASECHGDELPFGWERMVKPSLGEYYANHLECRNQWTNPVEDWRKILSQPYYSNSHHILSLEQSGDSLDSNNQTTSQTTTDTKPADTSLHASDIEDKLTTSLNNSNTLSTEIIDTMRSNNSTRGSRYDSELVDIMDNCFGRKSSQSVEV</sequence>
<accession>A0A6G1SLG8</accession>
<feature type="domain" description="WW" evidence="3">
    <location>
        <begin position="13"/>
        <end position="47"/>
    </location>
</feature>
<name>A0A6G1SLG8_9ACAR</name>
<dbReference type="AlphaFoldDB" id="A0A6G1SLG8"/>
<dbReference type="GO" id="GO:0007165">
    <property type="term" value="P:signal transduction"/>
    <property type="evidence" value="ECO:0007669"/>
    <property type="project" value="TreeGrafter"/>
</dbReference>
<gene>
    <name evidence="4" type="primary">Kibra</name>
    <name evidence="4" type="ORF">g.14410</name>
</gene>
<dbReference type="CDD" id="cd00201">
    <property type="entry name" value="WW"/>
    <property type="match status" value="1"/>
</dbReference>
<keyword evidence="1" id="KW-0677">Repeat</keyword>
<dbReference type="PROSITE" id="PS01159">
    <property type="entry name" value="WW_DOMAIN_1"/>
    <property type="match status" value="2"/>
</dbReference>
<reference evidence="4" key="1">
    <citation type="submission" date="2018-10" db="EMBL/GenBank/DDBJ databases">
        <title>Transcriptome assembly of Aceria tosichella (Wheat curl mite) Type 2.</title>
        <authorList>
            <person name="Scully E.D."/>
            <person name="Geib S.M."/>
            <person name="Palmer N.A."/>
            <person name="Gupta A.K."/>
            <person name="Sarath G."/>
            <person name="Tatineni S."/>
        </authorList>
    </citation>
    <scope>NUCLEOTIDE SEQUENCE</scope>
    <source>
        <strain evidence="4">LincolnNE</strain>
    </source>
</reference>
<dbReference type="Gene3D" id="2.20.70.10">
    <property type="match status" value="2"/>
</dbReference>
<protein>
    <submittedName>
        <fullName evidence="4">Protein kibra</fullName>
    </submittedName>
</protein>
<evidence type="ECO:0000259" key="3">
    <source>
        <dbReference type="PROSITE" id="PS50020"/>
    </source>
</evidence>
<dbReference type="SMART" id="SM00456">
    <property type="entry name" value="WW"/>
    <property type="match status" value="2"/>
</dbReference>